<sequence length="318" mass="34976">MANDKSLGERLQSMPKASLYMILFAVASIPLFFPVKLPNKPIAPAVDFYATLMKLPTDKPVLIGTDWTVSTRGESGGQFEALLRILMERKIKFALYSVGDPQAPQVARDVVGRLNQERKAMGKEPYMRFRDWVSLGYYSNAEGELQVIASDVRRAFANRLDFPEGRPPTDVFQSPVLSGIHLVKDFPLLVVVTPSSTNTITIERIGDKVPMMQAVTGVMIPETNVYYASGQLKGMLGGIKGAYDIENLMDTGINFPGPDGKIAFPYEKYKEGVPPIHVGKIIGKGQAYFATLHYTMALLILAVIAGNVGMWLSRKGAK</sequence>
<feature type="transmembrane region" description="Helical" evidence="1">
    <location>
        <begin position="292"/>
        <end position="312"/>
    </location>
</feature>
<accession>A0A931LSV7</accession>
<dbReference type="AlphaFoldDB" id="A0A931LSV7"/>
<reference evidence="2" key="1">
    <citation type="submission" date="2020-07" db="EMBL/GenBank/DDBJ databases">
        <title>Huge and variable diversity of episymbiotic CPR bacteria and DPANN archaea in groundwater ecosystems.</title>
        <authorList>
            <person name="He C.Y."/>
            <person name="Keren R."/>
            <person name="Whittaker M."/>
            <person name="Farag I.F."/>
            <person name="Doudna J."/>
            <person name="Cate J.H.D."/>
            <person name="Banfield J.F."/>
        </authorList>
    </citation>
    <scope>NUCLEOTIDE SEQUENCE</scope>
    <source>
        <strain evidence="2">NC_groundwater_17_Pr7_B-0.1um_64_12</strain>
    </source>
</reference>
<evidence type="ECO:0000256" key="1">
    <source>
        <dbReference type="SAM" id="Phobius"/>
    </source>
</evidence>
<keyword evidence="1" id="KW-0812">Transmembrane</keyword>
<dbReference type="EMBL" id="JACOSL010000002">
    <property type="protein sequence ID" value="MBI1755523.1"/>
    <property type="molecule type" value="Genomic_DNA"/>
</dbReference>
<feature type="transmembrane region" description="Helical" evidence="1">
    <location>
        <begin position="17"/>
        <end position="35"/>
    </location>
</feature>
<dbReference type="Proteomes" id="UP000727962">
    <property type="component" value="Unassembled WGS sequence"/>
</dbReference>
<keyword evidence="1" id="KW-1133">Transmembrane helix</keyword>
<evidence type="ECO:0000313" key="2">
    <source>
        <dbReference type="EMBL" id="MBI1755523.1"/>
    </source>
</evidence>
<organism evidence="2 3">
    <name type="scientific">Fimbriimonas ginsengisoli</name>
    <dbReference type="NCBI Taxonomy" id="1005039"/>
    <lineage>
        <taxon>Bacteria</taxon>
        <taxon>Bacillati</taxon>
        <taxon>Armatimonadota</taxon>
        <taxon>Fimbriimonadia</taxon>
        <taxon>Fimbriimonadales</taxon>
        <taxon>Fimbriimonadaceae</taxon>
        <taxon>Fimbriimonas</taxon>
    </lineage>
</organism>
<proteinExistence type="predicted"/>
<gene>
    <name evidence="2" type="ORF">HYR64_00260</name>
</gene>
<protein>
    <submittedName>
        <fullName evidence="2">Uncharacterized protein</fullName>
    </submittedName>
</protein>
<comment type="caution">
    <text evidence="2">The sequence shown here is derived from an EMBL/GenBank/DDBJ whole genome shotgun (WGS) entry which is preliminary data.</text>
</comment>
<keyword evidence="1" id="KW-0472">Membrane</keyword>
<evidence type="ECO:0000313" key="3">
    <source>
        <dbReference type="Proteomes" id="UP000727962"/>
    </source>
</evidence>
<name>A0A931LSV7_FIMGI</name>